<dbReference type="GO" id="GO:0045944">
    <property type="term" value="P:positive regulation of transcription by RNA polymerase II"/>
    <property type="evidence" value="ECO:0007669"/>
    <property type="project" value="UniProtKB-ARBA"/>
</dbReference>
<keyword evidence="4 5" id="KW-0539">Nucleus</keyword>
<dbReference type="GO" id="GO:0005634">
    <property type="term" value="C:nucleus"/>
    <property type="evidence" value="ECO:0007669"/>
    <property type="project" value="UniProtKB-SubCell"/>
</dbReference>
<evidence type="ECO:0000256" key="1">
    <source>
        <dbReference type="ARBA" id="ARBA00004123"/>
    </source>
</evidence>
<dbReference type="PROSITE" id="PS00027">
    <property type="entry name" value="HOMEOBOX_1"/>
    <property type="match status" value="1"/>
</dbReference>
<dbReference type="Proteomes" id="UP000494256">
    <property type="component" value="Unassembled WGS sequence"/>
</dbReference>
<dbReference type="CDD" id="cd00086">
    <property type="entry name" value="homeodomain"/>
    <property type="match status" value="1"/>
</dbReference>
<keyword evidence="3 5" id="KW-0371">Homeobox</keyword>
<evidence type="ECO:0000313" key="10">
    <source>
        <dbReference type="Proteomes" id="UP000494256"/>
    </source>
</evidence>
<dbReference type="AlphaFoldDB" id="A0A8S1B034"/>
<dbReference type="PANTHER" id="PTHR45664:SF12">
    <property type="entry name" value="PANCREAS_DUODENUM HOMEOBOX PROTEIN 1"/>
    <property type="match status" value="1"/>
</dbReference>
<dbReference type="GO" id="GO:0000981">
    <property type="term" value="F:DNA-binding transcription factor activity, RNA polymerase II-specific"/>
    <property type="evidence" value="ECO:0007669"/>
    <property type="project" value="InterPro"/>
</dbReference>
<dbReference type="SMART" id="SM00389">
    <property type="entry name" value="HOX"/>
    <property type="match status" value="1"/>
</dbReference>
<evidence type="ECO:0000256" key="4">
    <source>
        <dbReference type="ARBA" id="ARBA00023242"/>
    </source>
</evidence>
<dbReference type="SUPFAM" id="SSF46689">
    <property type="entry name" value="Homeodomain-like"/>
    <property type="match status" value="1"/>
</dbReference>
<dbReference type="InterPro" id="IPR017970">
    <property type="entry name" value="Homeobox_CS"/>
</dbReference>
<evidence type="ECO:0000259" key="8">
    <source>
        <dbReference type="PROSITE" id="PS50071"/>
    </source>
</evidence>
<keyword evidence="2 5" id="KW-0238">DNA-binding</keyword>
<evidence type="ECO:0000256" key="7">
    <source>
        <dbReference type="SAM" id="MobiDB-lite"/>
    </source>
</evidence>
<dbReference type="Gene3D" id="1.10.10.60">
    <property type="entry name" value="Homeodomain-like"/>
    <property type="match status" value="1"/>
</dbReference>
<evidence type="ECO:0000256" key="5">
    <source>
        <dbReference type="PROSITE-ProRule" id="PRU00108"/>
    </source>
</evidence>
<feature type="domain" description="Homeobox" evidence="8">
    <location>
        <begin position="188"/>
        <end position="248"/>
    </location>
</feature>
<dbReference type="EMBL" id="CADEBD010000348">
    <property type="protein sequence ID" value="CAB3250611.1"/>
    <property type="molecule type" value="Genomic_DNA"/>
</dbReference>
<dbReference type="InterPro" id="IPR001356">
    <property type="entry name" value="HD"/>
</dbReference>
<evidence type="ECO:0000256" key="6">
    <source>
        <dbReference type="RuleBase" id="RU000682"/>
    </source>
</evidence>
<reference evidence="9 10" key="1">
    <citation type="submission" date="2020-04" db="EMBL/GenBank/DDBJ databases">
        <authorList>
            <person name="Wallbank WR R."/>
            <person name="Pardo Diaz C."/>
            <person name="Kozak K."/>
            <person name="Martin S."/>
            <person name="Jiggins C."/>
            <person name="Moest M."/>
            <person name="Warren A I."/>
            <person name="Byers J.R.P. K."/>
            <person name="Montejo-Kovacevich G."/>
            <person name="Yen C E."/>
        </authorList>
    </citation>
    <scope>NUCLEOTIDE SEQUENCE [LARGE SCALE GENOMIC DNA]</scope>
</reference>
<evidence type="ECO:0000313" key="9">
    <source>
        <dbReference type="EMBL" id="CAB3250611.1"/>
    </source>
</evidence>
<dbReference type="Pfam" id="PF00046">
    <property type="entry name" value="Homeodomain"/>
    <property type="match status" value="1"/>
</dbReference>
<name>A0A8S1B034_ARCPL</name>
<dbReference type="PANTHER" id="PTHR45664">
    <property type="entry name" value="PROTEIN ZERKNUELLT 1-RELATED"/>
    <property type="match status" value="1"/>
</dbReference>
<dbReference type="PROSITE" id="PS50071">
    <property type="entry name" value="HOMEOBOX_2"/>
    <property type="match status" value="1"/>
</dbReference>
<proteinExistence type="predicted"/>
<dbReference type="PRINTS" id="PR00024">
    <property type="entry name" value="HOMEOBOX"/>
</dbReference>
<evidence type="ECO:0000256" key="3">
    <source>
        <dbReference type="ARBA" id="ARBA00023155"/>
    </source>
</evidence>
<evidence type="ECO:0000256" key="2">
    <source>
        <dbReference type="ARBA" id="ARBA00023125"/>
    </source>
</evidence>
<comment type="subcellular location">
    <subcellularLocation>
        <location evidence="1 5 6">Nucleus</location>
    </subcellularLocation>
</comment>
<feature type="region of interest" description="Disordered" evidence="7">
    <location>
        <begin position="66"/>
        <end position="85"/>
    </location>
</feature>
<organism evidence="9 10">
    <name type="scientific">Arctia plantaginis</name>
    <name type="common">Wood tiger moth</name>
    <name type="synonym">Phalaena plantaginis</name>
    <dbReference type="NCBI Taxonomy" id="874455"/>
    <lineage>
        <taxon>Eukaryota</taxon>
        <taxon>Metazoa</taxon>
        <taxon>Ecdysozoa</taxon>
        <taxon>Arthropoda</taxon>
        <taxon>Hexapoda</taxon>
        <taxon>Insecta</taxon>
        <taxon>Pterygota</taxon>
        <taxon>Neoptera</taxon>
        <taxon>Endopterygota</taxon>
        <taxon>Lepidoptera</taxon>
        <taxon>Glossata</taxon>
        <taxon>Ditrysia</taxon>
        <taxon>Noctuoidea</taxon>
        <taxon>Erebidae</taxon>
        <taxon>Arctiinae</taxon>
        <taxon>Arctia</taxon>
    </lineage>
</organism>
<protein>
    <recommendedName>
        <fullName evidence="8">Homeobox domain-containing protein</fullName>
    </recommendedName>
</protein>
<sequence>MSTLDFRSTTKKGIIVGEVFHSALQKNPVACLVYLNIEPMSWTEAPMPTNNPPVSTAPVVRNNPPVTTTPQPAATVPTEPVPTNNTKIPMNSLSSAQYCPDNSNIIPVHPPNYPNIAYLRPMNQPITNGFNPAMNSHEKINGLVINGLNTGHNGQIVGSANWYTQQAQSSYVSQASTWTTNKTSGCVKKQKRIRTAFTSQQMVELEKEYKRTHYLDRARRLQLAEVLRLNERTVKIWFQNRRMKEKKERLESLEECEEATITQSSPDMNDVQMPMLIQEQYPSAPNNLHYQWSMYNMEHMPTTSSYAQVPAENMPATLQRVPPLHENTYPVSGNVQYNGDQSQQCQQGNLQVQEYPPTYNNEVYELPSQAVPQNETVSSINSSNENSDQSWVHLIDGWIDY</sequence>
<dbReference type="GO" id="GO:0000978">
    <property type="term" value="F:RNA polymerase II cis-regulatory region sequence-specific DNA binding"/>
    <property type="evidence" value="ECO:0007669"/>
    <property type="project" value="TreeGrafter"/>
</dbReference>
<gene>
    <name evidence="9" type="ORF">APLA_LOCUS13172</name>
</gene>
<dbReference type="InterPro" id="IPR009057">
    <property type="entry name" value="Homeodomain-like_sf"/>
</dbReference>
<comment type="caution">
    <text evidence="9">The sequence shown here is derived from an EMBL/GenBank/DDBJ whole genome shotgun (WGS) entry which is preliminary data.</text>
</comment>
<dbReference type="InterPro" id="IPR020479">
    <property type="entry name" value="HD_metazoa"/>
</dbReference>
<dbReference type="OrthoDB" id="6357915at2759"/>
<feature type="DNA-binding region" description="Homeobox" evidence="5">
    <location>
        <begin position="190"/>
        <end position="249"/>
    </location>
</feature>
<accession>A0A8S1B034</accession>